<reference evidence="1 2" key="2">
    <citation type="journal article" date="2010" name="Nucleic Acids Res.">
        <title>BeetleBase in 2010: revisions to provide comprehensive genomic information for Tribolium castaneum.</title>
        <authorList>
            <person name="Kim H.S."/>
            <person name="Murphy T."/>
            <person name="Xia J."/>
            <person name="Caragea D."/>
            <person name="Park Y."/>
            <person name="Beeman R.W."/>
            <person name="Lorenzen M.D."/>
            <person name="Butcher S."/>
            <person name="Manak J.R."/>
            <person name="Brown S.J."/>
        </authorList>
    </citation>
    <scope>GENOME REANNOTATION</scope>
    <source>
        <strain evidence="1 2">Georgia GA2</strain>
    </source>
</reference>
<proteinExistence type="predicted"/>
<dbReference type="InParanoid" id="A0A139WMZ0"/>
<accession>A0A139WMZ0</accession>
<evidence type="ECO:0000313" key="1">
    <source>
        <dbReference type="EMBL" id="KYB29389.1"/>
    </source>
</evidence>
<reference evidence="1 2" key="1">
    <citation type="journal article" date="2008" name="Nature">
        <title>The genome of the model beetle and pest Tribolium castaneum.</title>
        <authorList>
            <consortium name="Tribolium Genome Sequencing Consortium"/>
            <person name="Richards S."/>
            <person name="Gibbs R.A."/>
            <person name="Weinstock G.M."/>
            <person name="Brown S.J."/>
            <person name="Denell R."/>
            <person name="Beeman R.W."/>
            <person name="Gibbs R."/>
            <person name="Beeman R.W."/>
            <person name="Brown S.J."/>
            <person name="Bucher G."/>
            <person name="Friedrich M."/>
            <person name="Grimmelikhuijzen C.J."/>
            <person name="Klingler M."/>
            <person name="Lorenzen M."/>
            <person name="Richards S."/>
            <person name="Roth S."/>
            <person name="Schroder R."/>
            <person name="Tautz D."/>
            <person name="Zdobnov E.M."/>
            <person name="Muzny D."/>
            <person name="Gibbs R.A."/>
            <person name="Weinstock G.M."/>
            <person name="Attaway T."/>
            <person name="Bell S."/>
            <person name="Buhay C.J."/>
            <person name="Chandrabose M.N."/>
            <person name="Chavez D."/>
            <person name="Clerk-Blankenburg K.P."/>
            <person name="Cree A."/>
            <person name="Dao M."/>
            <person name="Davis C."/>
            <person name="Chacko J."/>
            <person name="Dinh H."/>
            <person name="Dugan-Rocha S."/>
            <person name="Fowler G."/>
            <person name="Garner T.T."/>
            <person name="Garnes J."/>
            <person name="Gnirke A."/>
            <person name="Hawes A."/>
            <person name="Hernandez J."/>
            <person name="Hines S."/>
            <person name="Holder M."/>
            <person name="Hume J."/>
            <person name="Jhangiani S.N."/>
            <person name="Joshi V."/>
            <person name="Khan Z.M."/>
            <person name="Jackson L."/>
            <person name="Kovar C."/>
            <person name="Kowis A."/>
            <person name="Lee S."/>
            <person name="Lewis L.R."/>
            <person name="Margolis J."/>
            <person name="Morgan M."/>
            <person name="Nazareth L.V."/>
            <person name="Nguyen N."/>
            <person name="Okwuonu G."/>
            <person name="Parker D."/>
            <person name="Richards S."/>
            <person name="Ruiz S.J."/>
            <person name="Santibanez J."/>
            <person name="Savard J."/>
            <person name="Scherer S.E."/>
            <person name="Schneider B."/>
            <person name="Sodergren E."/>
            <person name="Tautz D."/>
            <person name="Vattahil S."/>
            <person name="Villasana D."/>
            <person name="White C.S."/>
            <person name="Wright R."/>
            <person name="Park Y."/>
            <person name="Beeman R.W."/>
            <person name="Lord J."/>
            <person name="Oppert B."/>
            <person name="Lorenzen M."/>
            <person name="Brown S."/>
            <person name="Wang L."/>
            <person name="Savard J."/>
            <person name="Tautz D."/>
            <person name="Richards S."/>
            <person name="Weinstock G."/>
            <person name="Gibbs R.A."/>
            <person name="Liu Y."/>
            <person name="Worley K."/>
            <person name="Weinstock G."/>
            <person name="Elsik C.G."/>
            <person name="Reese J.T."/>
            <person name="Elhaik E."/>
            <person name="Landan G."/>
            <person name="Graur D."/>
            <person name="Arensburger P."/>
            <person name="Atkinson P."/>
            <person name="Beeman R.W."/>
            <person name="Beidler J."/>
            <person name="Brown S.J."/>
            <person name="Demuth J.P."/>
            <person name="Drury D.W."/>
            <person name="Du Y.Z."/>
            <person name="Fujiwara H."/>
            <person name="Lorenzen M."/>
            <person name="Maselli V."/>
            <person name="Osanai M."/>
            <person name="Park Y."/>
            <person name="Robertson H.M."/>
            <person name="Tu Z."/>
            <person name="Wang J.J."/>
            <person name="Wang S."/>
            <person name="Richards S."/>
            <person name="Song H."/>
            <person name="Zhang L."/>
            <person name="Sodergren E."/>
            <person name="Werner D."/>
            <person name="Stanke M."/>
            <person name="Morgenstern B."/>
            <person name="Solovyev V."/>
            <person name="Kosarev P."/>
            <person name="Brown G."/>
            <person name="Chen H.C."/>
            <person name="Ermolaeva O."/>
            <person name="Hlavina W."/>
            <person name="Kapustin Y."/>
            <person name="Kiryutin B."/>
            <person name="Kitts P."/>
            <person name="Maglott D."/>
            <person name="Pruitt K."/>
            <person name="Sapojnikov V."/>
            <person name="Souvorov A."/>
            <person name="Mackey A.J."/>
            <person name="Waterhouse R.M."/>
            <person name="Wyder S."/>
            <person name="Zdobnov E.M."/>
            <person name="Zdobnov E.M."/>
            <person name="Wyder S."/>
            <person name="Kriventseva E.V."/>
            <person name="Kadowaki T."/>
            <person name="Bork P."/>
            <person name="Aranda M."/>
            <person name="Bao R."/>
            <person name="Beermann A."/>
            <person name="Berns N."/>
            <person name="Bolognesi R."/>
            <person name="Bonneton F."/>
            <person name="Bopp D."/>
            <person name="Brown S.J."/>
            <person name="Bucher G."/>
            <person name="Butts T."/>
            <person name="Chaumot A."/>
            <person name="Denell R.E."/>
            <person name="Ferrier D.E."/>
            <person name="Friedrich M."/>
            <person name="Gordon C.M."/>
            <person name="Jindra M."/>
            <person name="Klingler M."/>
            <person name="Lan Q."/>
            <person name="Lattorff H.M."/>
            <person name="Laudet V."/>
            <person name="von Levetsow C."/>
            <person name="Liu Z."/>
            <person name="Lutz R."/>
            <person name="Lynch J.A."/>
            <person name="da Fonseca R.N."/>
            <person name="Posnien N."/>
            <person name="Reuter R."/>
            <person name="Roth S."/>
            <person name="Savard J."/>
            <person name="Schinko J.B."/>
            <person name="Schmitt C."/>
            <person name="Schoppmeier M."/>
            <person name="Schroder R."/>
            <person name="Shippy T.D."/>
            <person name="Simonnet F."/>
            <person name="Marques-Souza H."/>
            <person name="Tautz D."/>
            <person name="Tomoyasu Y."/>
            <person name="Trauner J."/>
            <person name="Van der Zee M."/>
            <person name="Vervoort M."/>
            <person name="Wittkopp N."/>
            <person name="Wimmer E.A."/>
            <person name="Yang X."/>
            <person name="Jones A.K."/>
            <person name="Sattelle D.B."/>
            <person name="Ebert P.R."/>
            <person name="Nelson D."/>
            <person name="Scott J.G."/>
            <person name="Beeman R.W."/>
            <person name="Muthukrishnan S."/>
            <person name="Kramer K.J."/>
            <person name="Arakane Y."/>
            <person name="Beeman R.W."/>
            <person name="Zhu Q."/>
            <person name="Hogenkamp D."/>
            <person name="Dixit R."/>
            <person name="Oppert B."/>
            <person name="Jiang H."/>
            <person name="Zou Z."/>
            <person name="Marshall J."/>
            <person name="Elpidina E."/>
            <person name="Vinokurov K."/>
            <person name="Oppert C."/>
            <person name="Zou Z."/>
            <person name="Evans J."/>
            <person name="Lu Z."/>
            <person name="Zhao P."/>
            <person name="Sumathipala N."/>
            <person name="Altincicek B."/>
            <person name="Vilcinskas A."/>
            <person name="Williams M."/>
            <person name="Hultmark D."/>
            <person name="Hetru C."/>
            <person name="Jiang H."/>
            <person name="Grimmelikhuijzen C.J."/>
            <person name="Hauser F."/>
            <person name="Cazzamali G."/>
            <person name="Williamson M."/>
            <person name="Park Y."/>
            <person name="Li B."/>
            <person name="Tanaka Y."/>
            <person name="Predel R."/>
            <person name="Neupert S."/>
            <person name="Schachtner J."/>
            <person name="Verleyen P."/>
            <person name="Raible F."/>
            <person name="Bork P."/>
            <person name="Friedrich M."/>
            <person name="Walden K.K."/>
            <person name="Robertson H.M."/>
            <person name="Angeli S."/>
            <person name="Foret S."/>
            <person name="Bucher G."/>
            <person name="Schuetz S."/>
            <person name="Maleszka R."/>
            <person name="Wimmer E.A."/>
            <person name="Beeman R.W."/>
            <person name="Lorenzen M."/>
            <person name="Tomoyasu Y."/>
            <person name="Miller S.C."/>
            <person name="Grossmann D."/>
            <person name="Bucher G."/>
        </authorList>
    </citation>
    <scope>NUCLEOTIDE SEQUENCE [LARGE SCALE GENOMIC DNA]</scope>
    <source>
        <strain evidence="1 2">Georgia GA2</strain>
    </source>
</reference>
<gene>
    <name evidence="1" type="primary">AUGUSTUS-3.0.2_32232</name>
    <name evidence="1" type="ORF">TcasGA2_TC032232</name>
</gene>
<dbReference type="EMBL" id="KQ971312">
    <property type="protein sequence ID" value="KYB29389.1"/>
    <property type="molecule type" value="Genomic_DNA"/>
</dbReference>
<dbReference type="Proteomes" id="UP000007266">
    <property type="component" value="Linkage group 2"/>
</dbReference>
<evidence type="ECO:0000313" key="2">
    <source>
        <dbReference type="Proteomes" id="UP000007266"/>
    </source>
</evidence>
<dbReference type="AlphaFoldDB" id="A0A139WMZ0"/>
<sequence length="70" mass="7982">MHAVKVTRELNAVSVKLERQFQSLDKYYPILNNLAVQIRVFTVVCNVVEGFPHEDAVAISIASARERRLQ</sequence>
<organism evidence="1 2">
    <name type="scientific">Tribolium castaneum</name>
    <name type="common">Red flour beetle</name>
    <dbReference type="NCBI Taxonomy" id="7070"/>
    <lineage>
        <taxon>Eukaryota</taxon>
        <taxon>Metazoa</taxon>
        <taxon>Ecdysozoa</taxon>
        <taxon>Arthropoda</taxon>
        <taxon>Hexapoda</taxon>
        <taxon>Insecta</taxon>
        <taxon>Pterygota</taxon>
        <taxon>Neoptera</taxon>
        <taxon>Endopterygota</taxon>
        <taxon>Coleoptera</taxon>
        <taxon>Polyphaga</taxon>
        <taxon>Cucujiformia</taxon>
        <taxon>Tenebrionidae</taxon>
        <taxon>Tenebrionidae incertae sedis</taxon>
        <taxon>Tribolium</taxon>
    </lineage>
</organism>
<protein>
    <submittedName>
        <fullName evidence="1">Uncharacterized protein</fullName>
    </submittedName>
</protein>
<keyword evidence="2" id="KW-1185">Reference proteome</keyword>
<name>A0A139WMZ0_TRICA</name>